<organism evidence="3 4">
    <name type="scientific">Pedobacter kyonggii</name>
    <dbReference type="NCBI Taxonomy" id="1926871"/>
    <lineage>
        <taxon>Bacteria</taxon>
        <taxon>Pseudomonadati</taxon>
        <taxon>Bacteroidota</taxon>
        <taxon>Sphingobacteriia</taxon>
        <taxon>Sphingobacteriales</taxon>
        <taxon>Sphingobacteriaceae</taxon>
        <taxon>Pedobacter</taxon>
    </lineage>
</organism>
<reference evidence="3 4" key="1">
    <citation type="submission" date="2019-02" db="EMBL/GenBank/DDBJ databases">
        <title>Pedobacter kyonggii whole genome sequence analysis.</title>
        <authorList>
            <person name="Dahal R.H."/>
        </authorList>
    </citation>
    <scope>NUCLEOTIDE SEQUENCE [LARGE SCALE GENOMIC DNA]</scope>
    <source>
        <strain evidence="3 4">K-4-11-1</strain>
    </source>
</reference>
<proteinExistence type="predicted"/>
<dbReference type="Pfam" id="PF00150">
    <property type="entry name" value="Cellulase"/>
    <property type="match status" value="1"/>
</dbReference>
<accession>A0A4V2JGH1</accession>
<evidence type="ECO:0000313" key="4">
    <source>
        <dbReference type="Proteomes" id="UP000291819"/>
    </source>
</evidence>
<dbReference type="InterPro" id="IPR001547">
    <property type="entry name" value="Glyco_hydro_5"/>
</dbReference>
<evidence type="ECO:0000259" key="2">
    <source>
        <dbReference type="Pfam" id="PF00150"/>
    </source>
</evidence>
<sequence length="50" mass="5928">MLVTQAYVDLVKKKRFNAIRIPCSWDQYMANRTTAALQHEIKRNQVFDNT</sequence>
<keyword evidence="1" id="KW-0378">Hydrolase</keyword>
<evidence type="ECO:0000256" key="1">
    <source>
        <dbReference type="ARBA" id="ARBA00022801"/>
    </source>
</evidence>
<dbReference type="GO" id="GO:0004553">
    <property type="term" value="F:hydrolase activity, hydrolyzing O-glycosyl compounds"/>
    <property type="evidence" value="ECO:0007669"/>
    <property type="project" value="InterPro"/>
</dbReference>
<comment type="caution">
    <text evidence="3">The sequence shown here is derived from an EMBL/GenBank/DDBJ whole genome shotgun (WGS) entry which is preliminary data.</text>
</comment>
<dbReference type="RefSeq" id="WP_131031602.1">
    <property type="nucleotide sequence ID" value="NZ_SIXF01000023.1"/>
</dbReference>
<keyword evidence="4" id="KW-1185">Reference proteome</keyword>
<dbReference type="AlphaFoldDB" id="A0A4V2JGH1"/>
<protein>
    <recommendedName>
        <fullName evidence="2">Glycoside hydrolase family 5 domain-containing protein</fullName>
    </recommendedName>
</protein>
<dbReference type="Proteomes" id="UP000291819">
    <property type="component" value="Unassembled WGS sequence"/>
</dbReference>
<feature type="domain" description="Glycoside hydrolase family 5" evidence="2">
    <location>
        <begin position="4"/>
        <end position="41"/>
    </location>
</feature>
<dbReference type="GO" id="GO:0000272">
    <property type="term" value="P:polysaccharide catabolic process"/>
    <property type="evidence" value="ECO:0007669"/>
    <property type="project" value="InterPro"/>
</dbReference>
<dbReference type="EMBL" id="SIXF01000023">
    <property type="protein sequence ID" value="TBO40467.1"/>
    <property type="molecule type" value="Genomic_DNA"/>
</dbReference>
<name>A0A4V2JGH1_9SPHI</name>
<evidence type="ECO:0000313" key="3">
    <source>
        <dbReference type="EMBL" id="TBO40467.1"/>
    </source>
</evidence>
<gene>
    <name evidence="3" type="ORF">EYS08_19015</name>
</gene>
<dbReference type="Gene3D" id="3.20.20.80">
    <property type="entry name" value="Glycosidases"/>
    <property type="match status" value="1"/>
</dbReference>